<dbReference type="EMBL" id="JAJDLA010000003">
    <property type="protein sequence ID" value="MCB8605264.1"/>
    <property type="molecule type" value="Genomic_DNA"/>
</dbReference>
<evidence type="ECO:0000313" key="2">
    <source>
        <dbReference type="Proteomes" id="UP001198010"/>
    </source>
</evidence>
<accession>A0AB35HAZ7</accession>
<dbReference type="AlphaFoldDB" id="A0AB35HAZ7"/>
<comment type="caution">
    <text evidence="1">The sequence shown here is derived from an EMBL/GenBank/DDBJ whole genome shotgun (WGS) entry which is preliminary data.</text>
</comment>
<name>A0AB35HAZ7_9FIRM</name>
<reference evidence="1" key="1">
    <citation type="submission" date="2021-10" db="EMBL/GenBank/DDBJ databases">
        <title>Collection of gut derived symbiotic bacterial strains cultured from healthy donors.</title>
        <authorList>
            <person name="Lin H."/>
            <person name="Littmann E."/>
            <person name="Kohout C."/>
            <person name="Pamer E.G."/>
        </authorList>
    </citation>
    <scope>NUCLEOTIDE SEQUENCE</scope>
    <source>
        <strain evidence="1">DFI.4.35</strain>
    </source>
</reference>
<proteinExistence type="predicted"/>
<organism evidence="1 2">
    <name type="scientific">Veillonella nakazawae</name>
    <dbReference type="NCBI Taxonomy" id="2682456"/>
    <lineage>
        <taxon>Bacteria</taxon>
        <taxon>Bacillati</taxon>
        <taxon>Bacillota</taxon>
        <taxon>Negativicutes</taxon>
        <taxon>Veillonellales</taxon>
        <taxon>Veillonellaceae</taxon>
        <taxon>Veillonella</taxon>
    </lineage>
</organism>
<gene>
    <name evidence="1" type="ORF">LJD63_03165</name>
</gene>
<dbReference type="Proteomes" id="UP001198010">
    <property type="component" value="Unassembled WGS sequence"/>
</dbReference>
<dbReference type="RefSeq" id="WP_227283146.1">
    <property type="nucleotide sequence ID" value="NZ_JAJDLA010000003.1"/>
</dbReference>
<evidence type="ECO:0000313" key="1">
    <source>
        <dbReference type="EMBL" id="MCB8605264.1"/>
    </source>
</evidence>
<protein>
    <submittedName>
        <fullName evidence="1">Uncharacterized protein</fullName>
    </submittedName>
</protein>
<sequence length="84" mass="9636">MTQASAHELLTQYIRTVADENDIPCERRKNRGNHGWTLPRFEIHCKNAIAMALGLPKIIDIEYEMLADAEHIVDVIADVYVSWN</sequence>